<evidence type="ECO:0000313" key="2">
    <source>
        <dbReference type="EMBL" id="OHA28090.1"/>
    </source>
</evidence>
<dbReference type="EMBL" id="MHRP01000001">
    <property type="protein sequence ID" value="OHA28090.1"/>
    <property type="molecule type" value="Genomic_DNA"/>
</dbReference>
<dbReference type="Gene3D" id="3.40.50.2020">
    <property type="match status" value="1"/>
</dbReference>
<protein>
    <recommendedName>
        <fullName evidence="1">Phosphoribosyltransferase domain-containing protein</fullName>
    </recommendedName>
</protein>
<dbReference type="InterPro" id="IPR029057">
    <property type="entry name" value="PRTase-like"/>
</dbReference>
<sequence>MMFKNRREAGQKLAKKLEVYRGAKAIVIALPRGGVVVGYEVARALSLPFDIIVVRKIGHPTNPEYAIGAVDEIGTTILNEDETATVDTEWLREEIAREQKEAKRRSLLYRKGRKSPNLSGKIIIIVDDGIATGLTMRLAVRSVKAQKPEKIIVAVPVASAESLRVEKDEGAHEIVVLEPPEEFVGAVGAHYLRFEQVEDEEVIRLLHP</sequence>
<comment type="caution">
    <text evidence="2">The sequence shown here is derived from an EMBL/GenBank/DDBJ whole genome shotgun (WGS) entry which is preliminary data.</text>
</comment>
<name>A0A1G2MW78_9BACT</name>
<reference evidence="2 3" key="1">
    <citation type="journal article" date="2016" name="Nat. Commun.">
        <title>Thousands of microbial genomes shed light on interconnected biogeochemical processes in an aquifer system.</title>
        <authorList>
            <person name="Anantharaman K."/>
            <person name="Brown C.T."/>
            <person name="Hug L.A."/>
            <person name="Sharon I."/>
            <person name="Castelle C.J."/>
            <person name="Probst A.J."/>
            <person name="Thomas B.C."/>
            <person name="Singh A."/>
            <person name="Wilkins M.J."/>
            <person name="Karaoz U."/>
            <person name="Brodie E.L."/>
            <person name="Williams K.H."/>
            <person name="Hubbard S.S."/>
            <person name="Banfield J.F."/>
        </authorList>
    </citation>
    <scope>NUCLEOTIDE SEQUENCE [LARGE SCALE GENOMIC DNA]</scope>
</reference>
<evidence type="ECO:0000313" key="3">
    <source>
        <dbReference type="Proteomes" id="UP000177943"/>
    </source>
</evidence>
<dbReference type="Pfam" id="PF00156">
    <property type="entry name" value="Pribosyltran"/>
    <property type="match status" value="1"/>
</dbReference>
<evidence type="ECO:0000259" key="1">
    <source>
        <dbReference type="Pfam" id="PF00156"/>
    </source>
</evidence>
<dbReference type="Gene3D" id="3.30.1310.20">
    <property type="entry name" value="PRTase-like"/>
    <property type="match status" value="1"/>
</dbReference>
<feature type="domain" description="Phosphoribosyltransferase" evidence="1">
    <location>
        <begin position="12"/>
        <end position="174"/>
    </location>
</feature>
<accession>A0A1G2MW78</accession>
<dbReference type="AlphaFoldDB" id="A0A1G2MW78"/>
<dbReference type="SUPFAM" id="SSF53271">
    <property type="entry name" value="PRTase-like"/>
    <property type="match status" value="1"/>
</dbReference>
<dbReference type="InterPro" id="IPR000836">
    <property type="entry name" value="PRTase_dom"/>
</dbReference>
<dbReference type="CDD" id="cd06223">
    <property type="entry name" value="PRTases_typeI"/>
    <property type="match status" value="1"/>
</dbReference>
<organism evidence="2 3">
    <name type="scientific">Candidatus Taylorbacteria bacterium RIFCSPHIGHO2_02_FULL_45_35</name>
    <dbReference type="NCBI Taxonomy" id="1802311"/>
    <lineage>
        <taxon>Bacteria</taxon>
        <taxon>Candidatus Tayloriibacteriota</taxon>
    </lineage>
</organism>
<gene>
    <name evidence="2" type="ORF">A3D56_00185</name>
</gene>
<dbReference type="Proteomes" id="UP000177943">
    <property type="component" value="Unassembled WGS sequence"/>
</dbReference>
<proteinExistence type="predicted"/>